<dbReference type="AlphaFoldDB" id="A0A0D0CQM0"/>
<sequence>MVLALARQSSSPSILHPMLSSPAPSRVLAQVPAKLYHAKFSATEYEWQYFNQRGTVIFGQDLNSASGEAGGPVESPAEDSDLIQDANATYWFRLRDESTEKISWMFQLPKDCSYRIDKPFFHIFSGRSRMWGFLFDDDQEGLQFGLTVQAHFPSPAMQDSQTRFYKSIGTASKRDPSVRSRRSIRSQLGSRNNSSTPTLGPSSSTTKLGLGAATLEPHRPLLRKAATVPITPAIISLPNTQTFVHVGHIGFDDNGAIECTGGIDPSWSTVISDLQIYGDPASTPKRKEVLRLGMKKLGPAAMRSGCF</sequence>
<protein>
    <recommendedName>
        <fullName evidence="2">WH1 domain-containing protein</fullName>
    </recommendedName>
</protein>
<evidence type="ECO:0000256" key="1">
    <source>
        <dbReference type="SAM" id="MobiDB-lite"/>
    </source>
</evidence>
<organism evidence="3 4">
    <name type="scientific">Collybiopsis luxurians FD-317 M1</name>
    <dbReference type="NCBI Taxonomy" id="944289"/>
    <lineage>
        <taxon>Eukaryota</taxon>
        <taxon>Fungi</taxon>
        <taxon>Dikarya</taxon>
        <taxon>Basidiomycota</taxon>
        <taxon>Agaricomycotina</taxon>
        <taxon>Agaricomycetes</taxon>
        <taxon>Agaricomycetidae</taxon>
        <taxon>Agaricales</taxon>
        <taxon>Marasmiineae</taxon>
        <taxon>Omphalotaceae</taxon>
        <taxon>Collybiopsis</taxon>
        <taxon>Collybiopsis luxurians</taxon>
    </lineage>
</organism>
<dbReference type="EMBL" id="KN834771">
    <property type="protein sequence ID" value="KIK61347.1"/>
    <property type="molecule type" value="Genomic_DNA"/>
</dbReference>
<evidence type="ECO:0000259" key="2">
    <source>
        <dbReference type="PROSITE" id="PS50229"/>
    </source>
</evidence>
<dbReference type="Proteomes" id="UP000053593">
    <property type="component" value="Unassembled WGS sequence"/>
</dbReference>
<dbReference type="OrthoDB" id="8963340at2759"/>
<gene>
    <name evidence="3" type="ORF">GYMLUDRAFT_58882</name>
</gene>
<dbReference type="PROSITE" id="PS50229">
    <property type="entry name" value="WH1"/>
    <property type="match status" value="1"/>
</dbReference>
<dbReference type="SUPFAM" id="SSF50729">
    <property type="entry name" value="PH domain-like"/>
    <property type="match status" value="1"/>
</dbReference>
<name>A0A0D0CQM0_9AGAR</name>
<dbReference type="Gene3D" id="2.30.29.30">
    <property type="entry name" value="Pleckstrin-homology domain (PH domain)/Phosphotyrosine-binding domain (PTB)"/>
    <property type="match status" value="1"/>
</dbReference>
<evidence type="ECO:0000313" key="3">
    <source>
        <dbReference type="EMBL" id="KIK61347.1"/>
    </source>
</evidence>
<dbReference type="HOGENOM" id="CLU_015385_2_0_1"/>
<dbReference type="InterPro" id="IPR011993">
    <property type="entry name" value="PH-like_dom_sf"/>
</dbReference>
<feature type="region of interest" description="Disordered" evidence="1">
    <location>
        <begin position="168"/>
        <end position="209"/>
    </location>
</feature>
<keyword evidence="4" id="KW-1185">Reference proteome</keyword>
<dbReference type="InterPro" id="IPR036936">
    <property type="entry name" value="CRIB_dom_sf"/>
</dbReference>
<reference evidence="3 4" key="1">
    <citation type="submission" date="2014-04" db="EMBL/GenBank/DDBJ databases">
        <title>Evolutionary Origins and Diversification of the Mycorrhizal Mutualists.</title>
        <authorList>
            <consortium name="DOE Joint Genome Institute"/>
            <consortium name="Mycorrhizal Genomics Consortium"/>
            <person name="Kohler A."/>
            <person name="Kuo A."/>
            <person name="Nagy L.G."/>
            <person name="Floudas D."/>
            <person name="Copeland A."/>
            <person name="Barry K.W."/>
            <person name="Cichocki N."/>
            <person name="Veneault-Fourrey C."/>
            <person name="LaButti K."/>
            <person name="Lindquist E.A."/>
            <person name="Lipzen A."/>
            <person name="Lundell T."/>
            <person name="Morin E."/>
            <person name="Murat C."/>
            <person name="Riley R."/>
            <person name="Ohm R."/>
            <person name="Sun H."/>
            <person name="Tunlid A."/>
            <person name="Henrissat B."/>
            <person name="Grigoriev I.V."/>
            <person name="Hibbett D.S."/>
            <person name="Martin F."/>
        </authorList>
    </citation>
    <scope>NUCLEOTIDE SEQUENCE [LARGE SCALE GENOMIC DNA]</scope>
    <source>
        <strain evidence="3 4">FD-317 M1</strain>
    </source>
</reference>
<accession>A0A0D0CQM0</accession>
<dbReference type="InterPro" id="IPR000697">
    <property type="entry name" value="WH1/EVH1_dom"/>
</dbReference>
<feature type="compositionally biased region" description="Low complexity" evidence="1">
    <location>
        <begin position="194"/>
        <end position="209"/>
    </location>
</feature>
<proteinExistence type="predicted"/>
<feature type="domain" description="WH1" evidence="2">
    <location>
        <begin position="20"/>
        <end position="155"/>
    </location>
</feature>
<dbReference type="Gene3D" id="3.90.810.10">
    <property type="entry name" value="CRIB domain"/>
    <property type="match status" value="1"/>
</dbReference>
<evidence type="ECO:0000313" key="4">
    <source>
        <dbReference type="Proteomes" id="UP000053593"/>
    </source>
</evidence>